<accession>A0ABX3I1A6</accession>
<evidence type="ECO:0000313" key="2">
    <source>
        <dbReference type="Proteomes" id="UP000187046"/>
    </source>
</evidence>
<evidence type="ECO:0008006" key="3">
    <source>
        <dbReference type="Google" id="ProtNLM"/>
    </source>
</evidence>
<organism evidence="1 2">
    <name type="scientific">Bacillus haynesii</name>
    <dbReference type="NCBI Taxonomy" id="1925021"/>
    <lineage>
        <taxon>Bacteria</taxon>
        <taxon>Bacillati</taxon>
        <taxon>Bacillota</taxon>
        <taxon>Bacilli</taxon>
        <taxon>Bacillales</taxon>
        <taxon>Bacillaceae</taxon>
        <taxon>Bacillus</taxon>
    </lineage>
</organism>
<protein>
    <recommendedName>
        <fullName evidence="3">DUF4145 domain-containing protein</fullName>
    </recommendedName>
</protein>
<comment type="caution">
    <text evidence="1">The sequence shown here is derived from an EMBL/GenBank/DDBJ whole genome shotgun (WGS) entry which is preliminary data.</text>
</comment>
<dbReference type="RefSeq" id="WP_076793969.1">
    <property type="nucleotide sequence ID" value="NZ_MRBL01000036.1"/>
</dbReference>
<dbReference type="EMBL" id="MRBL01000036">
    <property type="protein sequence ID" value="OMI24871.1"/>
    <property type="molecule type" value="Genomic_DNA"/>
</dbReference>
<proteinExistence type="predicted"/>
<reference evidence="1 2" key="1">
    <citation type="submission" date="2016-12" db="EMBL/GenBank/DDBJ databases">
        <title>Bacillus phylogenomics.</title>
        <authorList>
            <person name="Dunlap C."/>
        </authorList>
    </citation>
    <scope>NUCLEOTIDE SEQUENCE [LARGE SCALE GENOMIC DNA]</scope>
    <source>
        <strain evidence="1 2">NRRL B-41327</strain>
    </source>
</reference>
<evidence type="ECO:0000313" key="1">
    <source>
        <dbReference type="EMBL" id="OMI24871.1"/>
    </source>
</evidence>
<keyword evidence="2" id="KW-1185">Reference proteome</keyword>
<name>A0ABX3I1A6_9BACI</name>
<sequence length="357" mass="41695">MRYKIELVIDTVSRIYNEVLQTLATHHTIGDLLNFIEDVGSLLERFLKESIYKNKRNKDNFFNLINDLSKFGLSEDLKSSLHQLRILYNNAKHSPTPETSSDKIINILQGTMSCLKEIKENNLGFDPIVNTYERTVWIAGWAHYTTGDIEVHIIIPYDGDIYLPSIDFFNIKWSGWYEIINKFETDGDLLMGKEYFLEKVYSQLESEGEFIDAGIFKGDYRNLILELSKFVDDGSLLPFLQRGNDMRAMFYGVIYAACEVINEKTFLREKTDEFQQSIQLKASYKYACPRNSKIAQKYIKSIAYFLKGLKDEHKERIEGPLFFTQRNFEMKKNEAYLRNKDLPIMVTNQGEFIVEII</sequence>
<gene>
    <name evidence="1" type="ORF">BTA31_20950</name>
</gene>
<dbReference type="Proteomes" id="UP000187046">
    <property type="component" value="Unassembled WGS sequence"/>
</dbReference>